<dbReference type="EMBL" id="DXAK01000048">
    <property type="protein sequence ID" value="HJA07420.1"/>
    <property type="molecule type" value="Genomic_DNA"/>
</dbReference>
<protein>
    <submittedName>
        <fullName evidence="1">DUF2321 domain-containing protein</fullName>
    </submittedName>
</protein>
<reference evidence="1" key="1">
    <citation type="journal article" date="2021" name="PeerJ">
        <title>Extensive microbial diversity within the chicken gut microbiome revealed by metagenomics and culture.</title>
        <authorList>
            <person name="Gilroy R."/>
            <person name="Ravi A."/>
            <person name="Getino M."/>
            <person name="Pursley I."/>
            <person name="Horton D.L."/>
            <person name="Alikhan N.F."/>
            <person name="Baker D."/>
            <person name="Gharbi K."/>
            <person name="Hall N."/>
            <person name="Watson M."/>
            <person name="Adriaenssens E.M."/>
            <person name="Foster-Nyarko E."/>
            <person name="Jarju S."/>
            <person name="Secka A."/>
            <person name="Antonio M."/>
            <person name="Oren A."/>
            <person name="Chaudhuri R.R."/>
            <person name="La Ragione R."/>
            <person name="Hildebrand F."/>
            <person name="Pallen M.J."/>
        </authorList>
    </citation>
    <scope>NUCLEOTIDE SEQUENCE</scope>
    <source>
        <strain evidence="1">ChiSjej2B20-11307</strain>
    </source>
</reference>
<name>A0A9D2HCB5_9FIRM</name>
<sequence length="101" mass="11298">VGHRDYQKPYYCYNCGSPYPWTQKILDNAVELLSLDDELDSSSKELIKSAIPDLIVDTPTTPIAIAKYRKGIANAGQIIKDSLRQLLIDVISETAKKTLFP</sequence>
<accession>A0A9D2HCB5</accession>
<evidence type="ECO:0000313" key="1">
    <source>
        <dbReference type="EMBL" id="HJA07420.1"/>
    </source>
</evidence>
<dbReference type="AlphaFoldDB" id="A0A9D2HCB5"/>
<gene>
    <name evidence="1" type="ORF">H9798_09820</name>
</gene>
<dbReference type="InterPro" id="IPR016891">
    <property type="entry name" value="DUF2321"/>
</dbReference>
<dbReference type="Pfam" id="PF10083">
    <property type="entry name" value="DUF2321"/>
    <property type="match status" value="1"/>
</dbReference>
<feature type="non-terminal residue" evidence="1">
    <location>
        <position position="1"/>
    </location>
</feature>
<proteinExistence type="predicted"/>
<organism evidence="1 2">
    <name type="scientific">Candidatus Mediterraneibacter pullicola</name>
    <dbReference type="NCBI Taxonomy" id="2838682"/>
    <lineage>
        <taxon>Bacteria</taxon>
        <taxon>Bacillati</taxon>
        <taxon>Bacillota</taxon>
        <taxon>Clostridia</taxon>
        <taxon>Lachnospirales</taxon>
        <taxon>Lachnospiraceae</taxon>
        <taxon>Mediterraneibacter</taxon>
    </lineage>
</organism>
<dbReference type="Proteomes" id="UP000824223">
    <property type="component" value="Unassembled WGS sequence"/>
</dbReference>
<evidence type="ECO:0000313" key="2">
    <source>
        <dbReference type="Proteomes" id="UP000824223"/>
    </source>
</evidence>
<comment type="caution">
    <text evidence="1">The sequence shown here is derived from an EMBL/GenBank/DDBJ whole genome shotgun (WGS) entry which is preliminary data.</text>
</comment>
<reference evidence="1" key="2">
    <citation type="submission" date="2021-04" db="EMBL/GenBank/DDBJ databases">
        <authorList>
            <person name="Gilroy R."/>
        </authorList>
    </citation>
    <scope>NUCLEOTIDE SEQUENCE</scope>
    <source>
        <strain evidence="1">ChiSjej2B20-11307</strain>
    </source>
</reference>